<dbReference type="SUPFAM" id="SSF51735">
    <property type="entry name" value="NAD(P)-binding Rossmann-fold domains"/>
    <property type="match status" value="1"/>
</dbReference>
<evidence type="ECO:0000313" key="2">
    <source>
        <dbReference type="Proteomes" id="UP000298390"/>
    </source>
</evidence>
<reference evidence="1 2" key="1">
    <citation type="submission" date="2019-01" db="EMBL/GenBank/DDBJ databases">
        <title>Genome sequencing of the rare red list fungi Fomitopsis rosea.</title>
        <authorList>
            <person name="Buettner E."/>
            <person name="Kellner H."/>
        </authorList>
    </citation>
    <scope>NUCLEOTIDE SEQUENCE [LARGE SCALE GENOMIC DNA]</scope>
    <source>
        <strain evidence="1 2">DSM 105464</strain>
    </source>
</reference>
<dbReference type="CDD" id="cd05325">
    <property type="entry name" value="carb_red_sniffer_like_SDR_c"/>
    <property type="match status" value="1"/>
</dbReference>
<dbReference type="InterPro" id="IPR036291">
    <property type="entry name" value="NAD(P)-bd_dom_sf"/>
</dbReference>
<dbReference type="PANTHER" id="PTHR45458">
    <property type="entry name" value="SHORT-CHAIN DEHYDROGENASE/REDUCTASE SDR"/>
    <property type="match status" value="1"/>
</dbReference>
<gene>
    <name evidence="1" type="ORF">EVJ58_g1115</name>
</gene>
<evidence type="ECO:0000313" key="1">
    <source>
        <dbReference type="EMBL" id="TFY68268.1"/>
    </source>
</evidence>
<dbReference type="PRINTS" id="PR00081">
    <property type="entry name" value="GDHRDH"/>
</dbReference>
<dbReference type="Pfam" id="PF00106">
    <property type="entry name" value="adh_short"/>
    <property type="match status" value="1"/>
</dbReference>
<dbReference type="EMBL" id="SEKV01000034">
    <property type="protein sequence ID" value="TFY68268.1"/>
    <property type="molecule type" value="Genomic_DNA"/>
</dbReference>
<dbReference type="InterPro" id="IPR052184">
    <property type="entry name" value="SDR_enzymes"/>
</dbReference>
<organism evidence="1 2">
    <name type="scientific">Rhodofomes roseus</name>
    <dbReference type="NCBI Taxonomy" id="34475"/>
    <lineage>
        <taxon>Eukaryota</taxon>
        <taxon>Fungi</taxon>
        <taxon>Dikarya</taxon>
        <taxon>Basidiomycota</taxon>
        <taxon>Agaricomycotina</taxon>
        <taxon>Agaricomycetes</taxon>
        <taxon>Polyporales</taxon>
        <taxon>Rhodofomes</taxon>
    </lineage>
</organism>
<dbReference type="GO" id="GO:0016616">
    <property type="term" value="F:oxidoreductase activity, acting on the CH-OH group of donors, NAD or NADP as acceptor"/>
    <property type="evidence" value="ECO:0007669"/>
    <property type="project" value="TreeGrafter"/>
</dbReference>
<protein>
    <submittedName>
        <fullName evidence="1">Uncharacterized protein</fullName>
    </submittedName>
</protein>
<accession>A0A4Y9Z2Y8</accession>
<dbReference type="Proteomes" id="UP000298390">
    <property type="component" value="Unassembled WGS sequence"/>
</dbReference>
<name>A0A4Y9Z2Y8_9APHY</name>
<dbReference type="InterPro" id="IPR002347">
    <property type="entry name" value="SDR_fam"/>
</dbReference>
<dbReference type="Gene3D" id="3.40.50.720">
    <property type="entry name" value="NAD(P)-binding Rossmann-like Domain"/>
    <property type="match status" value="1"/>
</dbReference>
<comment type="caution">
    <text evidence="1">The sequence shown here is derived from an EMBL/GenBank/DDBJ whole genome shotgun (WGS) entry which is preliminary data.</text>
</comment>
<proteinExistence type="predicted"/>
<sequence length="253" mass="27660">MPSYLVTGANRGLGLAMVKELPLFSSKTHKNVVVGTARDPGRCEALEALTKEYPSDRFATVALNLLVKYTIDKAAEDTAALLPNGLDYLVNNAGVCHQNVVPFESVDMDVLVEELHVNTAAPLYLLQKFLPLIRKGSEKKVMLISSCLGSLEAAPMFLGCSDSYSLTKAGLNMLGRKWGALLKEEGVTVVVVHPGWIDTDMGSHIEDWVAQHAPETRKLPPSESAEGCLKVFQIAKLENAVEYYTWDGTNLPW</sequence>
<dbReference type="AlphaFoldDB" id="A0A4Y9Z2Y8"/>
<dbReference type="PANTHER" id="PTHR45458:SF1">
    <property type="entry name" value="SHORT CHAIN DEHYDROGENASE"/>
    <property type="match status" value="1"/>
</dbReference>